<dbReference type="InterPro" id="IPR013783">
    <property type="entry name" value="Ig-like_fold"/>
</dbReference>
<sequence length="379" mass="42736">MLCLLKLIVIPVILAPVGYPQGLPGLTVSSPQLRVHVGESVLMGCVVQRTEEKHVDRVDWLFSKDKDDASEYVLFYYSNLSVPTGRFQNRSHLVGDTFHNDGSLLLQDVQKADEGIYTCEIRLKNESMVMKKPVELWVLPEEPKELRVRVGDTTQMRCSIQSTEEKRVTKVNWMFSSGRHTEEETVLSYDSNMRSGNFQSLGRFRNRVDLTGDISRNDGSIKLQTVKESDQGTYTCSIYLGKLESRKTIVLHVVQDEFQRTISPTPPTDRGQQGILNGNQLVIIVGIVCATFLLLPVLILIVKKTKWNKSSVSSMASVKSLENKEKIKPEKHIYSSITTWETTERGTSEESEGTYMTMNPVWPSSPKASSLVRSSVRSK</sequence>
<proteinExistence type="inferred from homology"/>
<dbReference type="GO" id="GO:0072672">
    <property type="term" value="P:neutrophil extravasation"/>
    <property type="evidence" value="ECO:0007669"/>
    <property type="project" value="TreeGrafter"/>
</dbReference>
<evidence type="ECO:0000256" key="15">
    <source>
        <dbReference type="ARBA" id="ARBA00023319"/>
    </source>
</evidence>
<dbReference type="SUPFAM" id="SSF48726">
    <property type="entry name" value="Immunoglobulin"/>
    <property type="match status" value="2"/>
</dbReference>
<dbReference type="Gene3D" id="2.60.40.10">
    <property type="entry name" value="Immunoglobulins"/>
    <property type="match status" value="2"/>
</dbReference>
<comment type="function">
    <text evidence="16">Transmembrane protein of the plasma membrane of leukocytes that control their migration and activation through interaction with CXADR, a plasma membrane receptor found on adjacent epithelial and endothelial cells. The interaction between both receptors mediates the activation of gamma-delta T-cells, a subpopulation of T-cells residing in epithelia and involved in tissue homeostasis and repair. Upon epithelial CXADR-binding, JAML induces downstream cell signaling events in gamma-delta T-cells through PI3-kinase and MAP kinases. It results in proliferation and production of cytokines and growth factors by T-cells that in turn stimulate epithelial tissues repair. It also controls the transmigration of leukocytes within epithelial and endothelial tissues through adhesive interactions with epithelial and endothelial CXADR.</text>
</comment>
<keyword evidence="4" id="KW-1003">Cell membrane</keyword>
<keyword evidence="5 20" id="KW-0812">Transmembrane</keyword>
<dbReference type="Ensembl" id="ENSMSIT00000013926.1">
    <property type="protein sequence ID" value="ENSMSIP00000010971.1"/>
    <property type="gene ID" value="ENSMSIG00000009608.1"/>
</dbReference>
<evidence type="ECO:0000256" key="1">
    <source>
        <dbReference type="ARBA" id="ARBA00004251"/>
    </source>
</evidence>
<feature type="compositionally biased region" description="Polar residues" evidence="19">
    <location>
        <begin position="366"/>
        <end position="379"/>
    </location>
</feature>
<protein>
    <recommendedName>
        <fullName evidence="18">Junctional adhesion molecule-like</fullName>
    </recommendedName>
</protein>
<keyword evidence="11 20" id="KW-1133">Transmembrane helix</keyword>
<evidence type="ECO:0000259" key="22">
    <source>
        <dbReference type="PROSITE" id="PS50835"/>
    </source>
</evidence>
<dbReference type="Proteomes" id="UP000694415">
    <property type="component" value="Unplaced"/>
</dbReference>
<dbReference type="GO" id="GO:0035696">
    <property type="term" value="P:monocyte extravasation"/>
    <property type="evidence" value="ECO:0007669"/>
    <property type="project" value="TreeGrafter"/>
</dbReference>
<dbReference type="GO" id="GO:0060054">
    <property type="term" value="P:positive regulation of epithelial cell proliferation involved in wound healing"/>
    <property type="evidence" value="ECO:0007669"/>
    <property type="project" value="Ensembl"/>
</dbReference>
<evidence type="ECO:0000256" key="10">
    <source>
        <dbReference type="ARBA" id="ARBA00022949"/>
    </source>
</evidence>
<evidence type="ECO:0000313" key="24">
    <source>
        <dbReference type="Proteomes" id="UP000694415"/>
    </source>
</evidence>
<dbReference type="PANTHER" id="PTHR13869">
    <property type="entry name" value="MYELIN P0 RELATED"/>
    <property type="match status" value="1"/>
</dbReference>
<feature type="region of interest" description="Disordered" evidence="19">
    <location>
        <begin position="341"/>
        <end position="379"/>
    </location>
</feature>
<evidence type="ECO:0000256" key="14">
    <source>
        <dbReference type="ARBA" id="ARBA00023180"/>
    </source>
</evidence>
<evidence type="ECO:0000256" key="21">
    <source>
        <dbReference type="SAM" id="SignalP"/>
    </source>
</evidence>
<evidence type="ECO:0000256" key="18">
    <source>
        <dbReference type="ARBA" id="ARBA00069050"/>
    </source>
</evidence>
<keyword evidence="9" id="KW-0130">Cell adhesion</keyword>
<dbReference type="GO" id="GO:0070161">
    <property type="term" value="C:anchoring junction"/>
    <property type="evidence" value="ECO:0007669"/>
    <property type="project" value="UniProtKB-SubCell"/>
</dbReference>
<keyword evidence="7" id="KW-0677">Repeat</keyword>
<dbReference type="InterPro" id="IPR003598">
    <property type="entry name" value="Ig_sub2"/>
</dbReference>
<dbReference type="InterPro" id="IPR003599">
    <property type="entry name" value="Ig_sub"/>
</dbReference>
<comment type="subunit">
    <text evidence="17">Homodimer; active form in leukocyte-endothelial cell adhesion. Interacts (homodimeric form) with CXADR. Interacts (via cytoplasmic domain) with the PI3 kinase; upon CXADR-binding. Interacts with ITGA4 and ITGB1; integrin alpha-4/beta-1 may regulate leukocyte to endothelial cells adhesion by controlling JAML homodimerization.</text>
</comment>
<dbReference type="AlphaFoldDB" id="A0A8C6MT43"/>
<dbReference type="Pfam" id="PF07686">
    <property type="entry name" value="V-set"/>
    <property type="match status" value="2"/>
</dbReference>
<evidence type="ECO:0000256" key="2">
    <source>
        <dbReference type="ARBA" id="ARBA00004282"/>
    </source>
</evidence>
<keyword evidence="13" id="KW-1015">Disulfide bond</keyword>
<evidence type="ECO:0000256" key="3">
    <source>
        <dbReference type="ARBA" id="ARBA00008637"/>
    </source>
</evidence>
<evidence type="ECO:0000256" key="5">
    <source>
        <dbReference type="ARBA" id="ARBA00022692"/>
    </source>
</evidence>
<name>A0A8C6MT43_MUSSI</name>
<dbReference type="GeneTree" id="ENSGT00440000034341"/>
<dbReference type="GO" id="GO:0030593">
    <property type="term" value="P:neutrophil chemotaxis"/>
    <property type="evidence" value="ECO:0007669"/>
    <property type="project" value="TreeGrafter"/>
</dbReference>
<keyword evidence="15" id="KW-0393">Immunoglobulin domain</keyword>
<feature type="domain" description="Ig-like" evidence="22">
    <location>
        <begin position="24"/>
        <end position="135"/>
    </location>
</feature>
<keyword evidence="6 21" id="KW-0732">Signal</keyword>
<evidence type="ECO:0000256" key="20">
    <source>
        <dbReference type="SAM" id="Phobius"/>
    </source>
</evidence>
<dbReference type="InterPro" id="IPR013106">
    <property type="entry name" value="Ig_V-set"/>
</dbReference>
<reference evidence="23" key="2">
    <citation type="submission" date="2025-09" db="UniProtKB">
        <authorList>
            <consortium name="Ensembl"/>
        </authorList>
    </citation>
    <scope>IDENTIFICATION</scope>
</reference>
<dbReference type="InterPro" id="IPR000920">
    <property type="entry name" value="Myelin_P0-rel"/>
</dbReference>
<evidence type="ECO:0000256" key="9">
    <source>
        <dbReference type="ARBA" id="ARBA00022889"/>
    </source>
</evidence>
<feature type="signal peptide" evidence="21">
    <location>
        <begin position="1"/>
        <end position="20"/>
    </location>
</feature>
<keyword evidence="14" id="KW-0325">Glycoprotein</keyword>
<dbReference type="GO" id="GO:0005886">
    <property type="term" value="C:plasma membrane"/>
    <property type="evidence" value="ECO:0007669"/>
    <property type="project" value="UniProtKB-SubCell"/>
</dbReference>
<keyword evidence="12 20" id="KW-0472">Membrane</keyword>
<dbReference type="GO" id="GO:0007157">
    <property type="term" value="P:heterophilic cell-cell adhesion via plasma membrane cell adhesion molecules"/>
    <property type="evidence" value="ECO:0007669"/>
    <property type="project" value="TreeGrafter"/>
</dbReference>
<dbReference type="GO" id="GO:0050839">
    <property type="term" value="F:cell adhesion molecule binding"/>
    <property type="evidence" value="ECO:0007669"/>
    <property type="project" value="TreeGrafter"/>
</dbReference>
<reference evidence="23" key="1">
    <citation type="submission" date="2025-08" db="UniProtKB">
        <authorList>
            <consortium name="Ensembl"/>
        </authorList>
    </citation>
    <scope>IDENTIFICATION</scope>
</reference>
<feature type="transmembrane region" description="Helical" evidence="20">
    <location>
        <begin position="281"/>
        <end position="302"/>
    </location>
</feature>
<comment type="similarity">
    <text evidence="3">Belongs to the immunoglobulin superfamily.</text>
</comment>
<evidence type="ECO:0000256" key="7">
    <source>
        <dbReference type="ARBA" id="ARBA00022737"/>
    </source>
</evidence>
<evidence type="ECO:0000256" key="12">
    <source>
        <dbReference type="ARBA" id="ARBA00023136"/>
    </source>
</evidence>
<evidence type="ECO:0000256" key="6">
    <source>
        <dbReference type="ARBA" id="ARBA00022729"/>
    </source>
</evidence>
<keyword evidence="24" id="KW-1185">Reference proteome</keyword>
<accession>A0A8C6MT43</accession>
<keyword evidence="10" id="KW-0965">Cell junction</keyword>
<evidence type="ECO:0000256" key="19">
    <source>
        <dbReference type="SAM" id="MobiDB-lite"/>
    </source>
</evidence>
<evidence type="ECO:0000313" key="23">
    <source>
        <dbReference type="Ensembl" id="ENSMSIP00000010971.1"/>
    </source>
</evidence>
<dbReference type="SMART" id="SM00408">
    <property type="entry name" value="IGc2"/>
    <property type="match status" value="2"/>
</dbReference>
<dbReference type="SMART" id="SM00409">
    <property type="entry name" value="IG"/>
    <property type="match status" value="2"/>
</dbReference>
<evidence type="ECO:0000256" key="13">
    <source>
        <dbReference type="ARBA" id="ARBA00023157"/>
    </source>
</evidence>
<dbReference type="PANTHER" id="PTHR13869:SF22">
    <property type="entry name" value="JUNCTIONAL ADHESION MOLECULE-LIKE"/>
    <property type="match status" value="1"/>
</dbReference>
<dbReference type="GO" id="GO:0046629">
    <property type="term" value="P:gamma-delta T cell activation"/>
    <property type="evidence" value="ECO:0007669"/>
    <property type="project" value="Ensembl"/>
</dbReference>
<evidence type="ECO:0000256" key="17">
    <source>
        <dbReference type="ARBA" id="ARBA00063073"/>
    </source>
</evidence>
<dbReference type="SMART" id="SM00406">
    <property type="entry name" value="IGv"/>
    <property type="match status" value="2"/>
</dbReference>
<comment type="subcellular location">
    <subcellularLocation>
        <location evidence="2">Cell junction</location>
    </subcellularLocation>
    <subcellularLocation>
        <location evidence="1">Cell membrane</location>
        <topology evidence="1">Single-pass type I membrane protein</topology>
    </subcellularLocation>
</comment>
<dbReference type="InterPro" id="IPR007110">
    <property type="entry name" value="Ig-like_dom"/>
</dbReference>
<feature type="domain" description="Ig-like" evidence="22">
    <location>
        <begin position="140"/>
        <end position="250"/>
    </location>
</feature>
<dbReference type="FunFam" id="2.60.40.10:FF:000736">
    <property type="entry name" value="Junctional adhesion molecule-like"/>
    <property type="match status" value="2"/>
</dbReference>
<dbReference type="PROSITE" id="PS50835">
    <property type="entry name" value="IG_LIKE"/>
    <property type="match status" value="2"/>
</dbReference>
<organism evidence="23 24">
    <name type="scientific">Mus spicilegus</name>
    <name type="common">Mound-building mouse</name>
    <dbReference type="NCBI Taxonomy" id="10103"/>
    <lineage>
        <taxon>Eukaryota</taxon>
        <taxon>Metazoa</taxon>
        <taxon>Chordata</taxon>
        <taxon>Craniata</taxon>
        <taxon>Vertebrata</taxon>
        <taxon>Euteleostomi</taxon>
        <taxon>Mammalia</taxon>
        <taxon>Eutheria</taxon>
        <taxon>Euarchontoglires</taxon>
        <taxon>Glires</taxon>
        <taxon>Rodentia</taxon>
        <taxon>Myomorpha</taxon>
        <taxon>Muroidea</taxon>
        <taxon>Muridae</taxon>
        <taxon>Murinae</taxon>
        <taxon>Mus</taxon>
        <taxon>Mus</taxon>
    </lineage>
</organism>
<evidence type="ECO:0000256" key="4">
    <source>
        <dbReference type="ARBA" id="ARBA00022475"/>
    </source>
</evidence>
<evidence type="ECO:0000256" key="8">
    <source>
        <dbReference type="ARBA" id="ARBA00022859"/>
    </source>
</evidence>
<keyword evidence="8" id="KW-0391">Immunity</keyword>
<evidence type="ECO:0000256" key="16">
    <source>
        <dbReference type="ARBA" id="ARBA00059528"/>
    </source>
</evidence>
<feature type="chain" id="PRO_5034259236" description="Junctional adhesion molecule-like" evidence="21">
    <location>
        <begin position="21"/>
        <end position="379"/>
    </location>
</feature>
<dbReference type="InterPro" id="IPR036179">
    <property type="entry name" value="Ig-like_dom_sf"/>
</dbReference>
<evidence type="ECO:0000256" key="11">
    <source>
        <dbReference type="ARBA" id="ARBA00022989"/>
    </source>
</evidence>